<keyword evidence="5" id="KW-1185">Reference proteome</keyword>
<dbReference type="PANTHER" id="PTHR38731:SF3">
    <property type="entry name" value="BLL6125 PROTEIN"/>
    <property type="match status" value="1"/>
</dbReference>
<evidence type="ECO:0000256" key="2">
    <source>
        <dbReference type="SAM" id="SignalP"/>
    </source>
</evidence>
<feature type="chain" id="PRO_5007067485" description="FecR protein domain-containing protein" evidence="2">
    <location>
        <begin position="26"/>
        <end position="463"/>
    </location>
</feature>
<evidence type="ECO:0000259" key="3">
    <source>
        <dbReference type="Pfam" id="PF04773"/>
    </source>
</evidence>
<organism evidence="4 5">
    <name type="scientific">Desulfovibrio fairfieldensis</name>
    <dbReference type="NCBI Taxonomy" id="44742"/>
    <lineage>
        <taxon>Bacteria</taxon>
        <taxon>Pseudomonadati</taxon>
        <taxon>Thermodesulfobacteriota</taxon>
        <taxon>Desulfovibrionia</taxon>
        <taxon>Desulfovibrionales</taxon>
        <taxon>Desulfovibrionaceae</taxon>
        <taxon>Desulfovibrio</taxon>
    </lineage>
</organism>
<evidence type="ECO:0000313" key="5">
    <source>
        <dbReference type="Proteomes" id="UP000069241"/>
    </source>
</evidence>
<evidence type="ECO:0000313" key="4">
    <source>
        <dbReference type="EMBL" id="AMD90345.1"/>
    </source>
</evidence>
<dbReference type="Proteomes" id="UP000069241">
    <property type="component" value="Chromosome"/>
</dbReference>
<dbReference type="Pfam" id="PF04773">
    <property type="entry name" value="FecR"/>
    <property type="match status" value="1"/>
</dbReference>
<dbReference type="RefSeq" id="WP_062252897.1">
    <property type="nucleotide sequence ID" value="NZ_CP014229.1"/>
</dbReference>
<accession>A0A0X8JKB2</accession>
<dbReference type="EMBL" id="CP014229">
    <property type="protein sequence ID" value="AMD90345.1"/>
    <property type="molecule type" value="Genomic_DNA"/>
</dbReference>
<dbReference type="STRING" id="44742.AXF13_09565"/>
<feature type="signal peptide" evidence="2">
    <location>
        <begin position="1"/>
        <end position="25"/>
    </location>
</feature>
<proteinExistence type="predicted"/>
<feature type="compositionally biased region" description="Polar residues" evidence="1">
    <location>
        <begin position="210"/>
        <end position="257"/>
    </location>
</feature>
<dbReference type="AlphaFoldDB" id="A0A0X8JKB2"/>
<dbReference type="KEGG" id="dfi:AXF13_09565"/>
<keyword evidence="2" id="KW-0732">Signal</keyword>
<feature type="domain" description="FecR protein" evidence="3">
    <location>
        <begin position="64"/>
        <end position="152"/>
    </location>
</feature>
<dbReference type="PANTHER" id="PTHR38731">
    <property type="entry name" value="LIPL45-RELATED LIPOPROTEIN-RELATED"/>
    <property type="match status" value="1"/>
</dbReference>
<protein>
    <recommendedName>
        <fullName evidence="3">FecR protein domain-containing protein</fullName>
    </recommendedName>
</protein>
<dbReference type="InterPro" id="IPR006860">
    <property type="entry name" value="FecR"/>
</dbReference>
<feature type="region of interest" description="Disordered" evidence="1">
    <location>
        <begin position="210"/>
        <end position="345"/>
    </location>
</feature>
<evidence type="ECO:0000256" key="1">
    <source>
        <dbReference type="SAM" id="MobiDB-lite"/>
    </source>
</evidence>
<reference evidence="5" key="1">
    <citation type="submission" date="2016-02" db="EMBL/GenBank/DDBJ databases">
        <authorList>
            <person name="Holder M.E."/>
            <person name="Ajami N.J."/>
            <person name="Petrosino J.F."/>
        </authorList>
    </citation>
    <scope>NUCLEOTIDE SEQUENCE [LARGE SCALE GENOMIC DNA]</scope>
    <source>
        <strain evidence="5">CCUG 45958</strain>
    </source>
</reference>
<sequence length="463" mass="47059">MFIQRLFFWAAFCCLSLLLAAPGFAASSQPAEAARVIAVTPGAFVQRGNVRAPLKLKDPLYKEDQVSTDATGKLQLLFADDTTVAVAPDSMVNIADFSFGGPAKASFAMGVGRGLARVVTGKVVEQNREGFKVTTPHATVGIRGTILTADVRSPSQSKFILSQLGAGHTVSVLNTATGQNTEMPKAGLTTEAGAAGNVLRPATPAEMNAVQTVTRQTRQAPQTVATGNSAARGTSTAARPQAQSSTPAKNPATTGTPASMGASGVEDPSGGHSVAGKGDTTVNQVAATAPKSNEETLHGVGNLADSSAPDGSSPDPTPGGDLTPDPMPGGDLTPGAGDNPGGLSASYVGGLGSRSAEDLHGGFSFDVNLGSGVLDKGTMYVEHSGTRYEGTDGSGQLTGSDFTLGFEHMTETGNLPEDRNVTGNIAGSLSPDKESLTVDQWEVNTQQHGVSIGGDTGCGHKAH</sequence>
<feature type="compositionally biased region" description="Low complexity" evidence="1">
    <location>
        <begin position="304"/>
        <end position="331"/>
    </location>
</feature>
<gene>
    <name evidence="4" type="ORF">AXF13_09565</name>
</gene>
<name>A0A0X8JKB2_9BACT</name>